<dbReference type="PANTHER" id="PTHR11373">
    <property type="entry name" value="DEOXYNUCLEOSIDE TRIPHOSPHATE TRIPHOSPHOHYDROLASE"/>
    <property type="match status" value="1"/>
</dbReference>
<dbReference type="AlphaFoldDB" id="F2B8W6"/>
<feature type="domain" description="HD" evidence="3">
    <location>
        <begin position="136"/>
        <end position="319"/>
    </location>
</feature>
<dbReference type="PROSITE" id="PS51831">
    <property type="entry name" value="HD"/>
    <property type="match status" value="1"/>
</dbReference>
<sequence>MFFQTASNTENAEMPSESAASAQPKPRCPSFRNVAPAFILRRSAGGDGLPPDKPRPESPAMTARMNWPQLLSTQRFRPKDGEIVPTVTPSTQEGADALRTDFHIDYDRVVFSGAFRRLGRKTQVHPFAEHDLTHNRLTHSVEVASVGRSIGNRVGMMMKAGGFLPEGNTPGDIGAVVQVACLAHDLGNPPFGHTGEDALRDWFRSPENAVYLQHLSPAERADVQTYEGNAHSLRILASLEMYPGKGGMRLTAATVGALLKYPWTTQHPNGTKKFNIYQTELPYIRCVANTLGLVSHGQDHWARHPLSYLMEAADDICYALLDLEDAVDLELLTDTEVETVLSGLTFIEPTFHAQSGRQRCAMLRGIAIGRAIDDVAQTFITHQSDLLDGSFKGRDLLALCSPEVQDTLENAKELARTRIFRHQSKLMTEIASFPCLGSILGLLVPAACQYLTEGRAGTRQSLALELLKNAHPVSPDDSLYTAYMKILDFVGGMTDNAAAKMARELSGIGMI</sequence>
<organism evidence="4 5">
    <name type="scientific">Neisseria bacilliformis ATCC BAA-1200</name>
    <dbReference type="NCBI Taxonomy" id="888742"/>
    <lineage>
        <taxon>Bacteria</taxon>
        <taxon>Pseudomonadati</taxon>
        <taxon>Pseudomonadota</taxon>
        <taxon>Betaproteobacteria</taxon>
        <taxon>Neisseriales</taxon>
        <taxon>Neisseriaceae</taxon>
        <taxon>Neisseria</taxon>
    </lineage>
</organism>
<feature type="region of interest" description="Disordered" evidence="2">
    <location>
        <begin position="41"/>
        <end position="61"/>
    </location>
</feature>
<dbReference type="NCBIfam" id="TIGR01353">
    <property type="entry name" value="dGTP_triPase"/>
    <property type="match status" value="1"/>
</dbReference>
<accession>F2B8W6</accession>
<dbReference type="NCBIfam" id="NF002205">
    <property type="entry name" value="PRK01096.1"/>
    <property type="match status" value="1"/>
</dbReference>
<dbReference type="GO" id="GO:0006203">
    <property type="term" value="P:dGTP catabolic process"/>
    <property type="evidence" value="ECO:0007669"/>
    <property type="project" value="TreeGrafter"/>
</dbReference>
<proteinExistence type="predicted"/>
<dbReference type="CDD" id="cd00077">
    <property type="entry name" value="HDc"/>
    <property type="match status" value="1"/>
</dbReference>
<evidence type="ECO:0000313" key="5">
    <source>
        <dbReference type="Proteomes" id="UP000004105"/>
    </source>
</evidence>
<keyword evidence="5" id="KW-1185">Reference proteome</keyword>
<comment type="caution">
    <text evidence="4">The sequence shown here is derived from an EMBL/GenBank/DDBJ whole genome shotgun (WGS) entry which is preliminary data.</text>
</comment>
<dbReference type="Proteomes" id="UP000004105">
    <property type="component" value="Unassembled WGS sequence"/>
</dbReference>
<dbReference type="SMART" id="SM00471">
    <property type="entry name" value="HDc"/>
    <property type="match status" value="1"/>
</dbReference>
<dbReference type="Pfam" id="PF01966">
    <property type="entry name" value="HD"/>
    <property type="match status" value="1"/>
</dbReference>
<evidence type="ECO:0000256" key="2">
    <source>
        <dbReference type="SAM" id="MobiDB-lite"/>
    </source>
</evidence>
<dbReference type="PANTHER" id="PTHR11373:SF40">
    <property type="entry name" value="DEOXYGUANOSINETRIPHOSPHATE TRIPHOSPHOHYDROLASE-LIKE PROTEIN 2"/>
    <property type="match status" value="1"/>
</dbReference>
<dbReference type="InterPro" id="IPR023293">
    <property type="entry name" value="dGTP_triP_hydro_central_sf"/>
</dbReference>
<reference evidence="4 5" key="1">
    <citation type="submission" date="2011-02" db="EMBL/GenBank/DDBJ databases">
        <authorList>
            <person name="Muzny D."/>
            <person name="Qin X."/>
            <person name="Deng J."/>
            <person name="Jiang H."/>
            <person name="Liu Y."/>
            <person name="Qu J."/>
            <person name="Song X.-Z."/>
            <person name="Zhang L."/>
            <person name="Thornton R."/>
            <person name="Coyle M."/>
            <person name="Francisco L."/>
            <person name="Jackson L."/>
            <person name="Javaid M."/>
            <person name="Korchina V."/>
            <person name="Kovar C."/>
            <person name="Mata R."/>
            <person name="Mathew T."/>
            <person name="Ngo R."/>
            <person name="Nguyen L."/>
            <person name="Nguyen N."/>
            <person name="Okwuonu G."/>
            <person name="Ongeri F."/>
            <person name="Pham C."/>
            <person name="Simmons D."/>
            <person name="Wilczek-Boney K."/>
            <person name="Hale W."/>
            <person name="Jakkamsetti A."/>
            <person name="Pham P."/>
            <person name="Ruth R."/>
            <person name="San Lucas F."/>
            <person name="Warren J."/>
            <person name="Zhang J."/>
            <person name="Zhao Z."/>
            <person name="Zhou C."/>
            <person name="Zhu D."/>
            <person name="Lee S."/>
            <person name="Bess C."/>
            <person name="Blankenburg K."/>
            <person name="Forbes L."/>
            <person name="Fu Q."/>
            <person name="Gubbala S."/>
            <person name="Hirani K."/>
            <person name="Jayaseelan J.C."/>
            <person name="Lara F."/>
            <person name="Munidasa M."/>
            <person name="Palculict T."/>
            <person name="Patil S."/>
            <person name="Pu L.-L."/>
            <person name="Saada N."/>
            <person name="Tang L."/>
            <person name="Weissenberger G."/>
            <person name="Zhu Y."/>
            <person name="Hemphill L."/>
            <person name="Shang Y."/>
            <person name="Youmans B."/>
            <person name="Ayvaz T."/>
            <person name="Ross M."/>
            <person name="Santibanez J."/>
            <person name="Aqrawi P."/>
            <person name="Gross S."/>
            <person name="Joshi V."/>
            <person name="Fowler G."/>
            <person name="Nazareth L."/>
            <person name="Reid J."/>
            <person name="Worley K."/>
            <person name="Petrosino J."/>
            <person name="Highlander S."/>
            <person name="Gibbs R."/>
        </authorList>
    </citation>
    <scope>NUCLEOTIDE SEQUENCE [LARGE SCALE GENOMIC DNA]</scope>
    <source>
        <strain evidence="4 5">ATCC BAA-1200</strain>
    </source>
</reference>
<evidence type="ECO:0000256" key="1">
    <source>
        <dbReference type="ARBA" id="ARBA00022801"/>
    </source>
</evidence>
<protein>
    <submittedName>
        <fullName evidence="4">Deoxyguanosinetriphosphate triphosphohydrolase family protein</fullName>
        <ecNumber evidence="4">3.1.5.1</ecNumber>
    </submittedName>
</protein>
<dbReference type="InterPro" id="IPR003607">
    <property type="entry name" value="HD/PDEase_dom"/>
</dbReference>
<dbReference type="EC" id="3.1.5.1" evidence="4"/>
<dbReference type="InterPro" id="IPR027432">
    <property type="entry name" value="dGTP_triphosphohydrolase_C"/>
</dbReference>
<dbReference type="InterPro" id="IPR006674">
    <property type="entry name" value="HD_domain"/>
</dbReference>
<dbReference type="InterPro" id="IPR006261">
    <property type="entry name" value="dGTPase"/>
</dbReference>
<dbReference type="Gene3D" id="1.10.3410.10">
    <property type="entry name" value="putative deoxyguanosinetriphosphate triphosphohydrolase like domain"/>
    <property type="match status" value="1"/>
</dbReference>
<dbReference type="Gene3D" id="1.10.3210.10">
    <property type="entry name" value="Hypothetical protein af1432"/>
    <property type="match status" value="1"/>
</dbReference>
<evidence type="ECO:0000313" key="4">
    <source>
        <dbReference type="EMBL" id="EGF12161.1"/>
    </source>
</evidence>
<gene>
    <name evidence="4" type="primary">dgt</name>
    <name evidence="4" type="ORF">HMPREF9123_0141</name>
</gene>
<dbReference type="STRING" id="267212.GCA_001063965_00980"/>
<dbReference type="SUPFAM" id="SSF109604">
    <property type="entry name" value="HD-domain/PDEase-like"/>
    <property type="match status" value="1"/>
</dbReference>
<feature type="region of interest" description="Disordered" evidence="2">
    <location>
        <begin position="1"/>
        <end position="29"/>
    </location>
</feature>
<dbReference type="GO" id="GO:0008832">
    <property type="term" value="F:dGTPase activity"/>
    <property type="evidence" value="ECO:0007669"/>
    <property type="project" value="UniProtKB-EC"/>
</dbReference>
<dbReference type="Gene3D" id="1.10.3550.10">
    <property type="entry name" value="eoxyguanosinetriphosphate triphosphohydrolase domain-like"/>
    <property type="match status" value="1"/>
</dbReference>
<dbReference type="EMBL" id="AFAY01000003">
    <property type="protein sequence ID" value="EGF12161.1"/>
    <property type="molecule type" value="Genomic_DNA"/>
</dbReference>
<name>F2B8W6_9NEIS</name>
<dbReference type="HOGENOM" id="CLU_028163_2_0_4"/>
<dbReference type="InterPro" id="IPR050135">
    <property type="entry name" value="dGTPase-like"/>
</dbReference>
<evidence type="ECO:0000259" key="3">
    <source>
        <dbReference type="PROSITE" id="PS51831"/>
    </source>
</evidence>
<feature type="compositionally biased region" description="Polar residues" evidence="2">
    <location>
        <begin position="1"/>
        <end position="11"/>
    </location>
</feature>
<keyword evidence="1 4" id="KW-0378">Hydrolase</keyword>